<dbReference type="Proteomes" id="UP000594638">
    <property type="component" value="Unassembled WGS sequence"/>
</dbReference>
<dbReference type="SMART" id="SM00856">
    <property type="entry name" value="PMEI"/>
    <property type="match status" value="1"/>
</dbReference>
<evidence type="ECO:0000313" key="4">
    <source>
        <dbReference type="EMBL" id="CAA3024302.1"/>
    </source>
</evidence>
<evidence type="ECO:0000256" key="1">
    <source>
        <dbReference type="ARBA" id="ARBA00022729"/>
    </source>
</evidence>
<dbReference type="Gene3D" id="1.20.140.40">
    <property type="entry name" value="Invertase/pectin methylesterase inhibitor family protein"/>
    <property type="match status" value="1"/>
</dbReference>
<feature type="domain" description="Pectinesterase inhibitor" evidence="3">
    <location>
        <begin position="32"/>
        <end position="191"/>
    </location>
</feature>
<accession>A0A8S0UYP0</accession>
<dbReference type="InterPro" id="IPR051955">
    <property type="entry name" value="PME_Inhibitor"/>
</dbReference>
<dbReference type="Pfam" id="PF04043">
    <property type="entry name" value="PMEI"/>
    <property type="match status" value="1"/>
</dbReference>
<feature type="chain" id="PRO_5035780402" evidence="2">
    <location>
        <begin position="25"/>
        <end position="202"/>
    </location>
</feature>
<dbReference type="GO" id="GO:0046910">
    <property type="term" value="F:pectinesterase inhibitor activity"/>
    <property type="evidence" value="ECO:0007669"/>
    <property type="project" value="UniProtKB-ARBA"/>
</dbReference>
<dbReference type="FunFam" id="1.20.140.40:FF:000005">
    <property type="entry name" value="Pectin methylesterase inhibitor 1"/>
    <property type="match status" value="1"/>
</dbReference>
<dbReference type="OrthoDB" id="1430376at2759"/>
<dbReference type="CDD" id="cd15798">
    <property type="entry name" value="PMEI-like_3"/>
    <property type="match status" value="1"/>
</dbReference>
<organism evidence="4 5">
    <name type="scientific">Olea europaea subsp. europaea</name>
    <dbReference type="NCBI Taxonomy" id="158383"/>
    <lineage>
        <taxon>Eukaryota</taxon>
        <taxon>Viridiplantae</taxon>
        <taxon>Streptophyta</taxon>
        <taxon>Embryophyta</taxon>
        <taxon>Tracheophyta</taxon>
        <taxon>Spermatophyta</taxon>
        <taxon>Magnoliopsida</taxon>
        <taxon>eudicotyledons</taxon>
        <taxon>Gunneridae</taxon>
        <taxon>Pentapetalae</taxon>
        <taxon>asterids</taxon>
        <taxon>lamiids</taxon>
        <taxon>Lamiales</taxon>
        <taxon>Oleaceae</taxon>
        <taxon>Oleeae</taxon>
        <taxon>Olea</taxon>
    </lineage>
</organism>
<dbReference type="AlphaFoldDB" id="A0A8S0UYP0"/>
<dbReference type="InterPro" id="IPR006501">
    <property type="entry name" value="Pectinesterase_inhib_dom"/>
</dbReference>
<protein>
    <submittedName>
        <fullName evidence="4">21 kDa -like</fullName>
    </submittedName>
</protein>
<reference evidence="4 5" key="1">
    <citation type="submission" date="2019-12" db="EMBL/GenBank/DDBJ databases">
        <authorList>
            <person name="Alioto T."/>
            <person name="Alioto T."/>
            <person name="Gomez Garrido J."/>
        </authorList>
    </citation>
    <scope>NUCLEOTIDE SEQUENCE [LARGE SCALE GENOMIC DNA]</scope>
</reference>
<dbReference type="EMBL" id="CACTIH010009106">
    <property type="protein sequence ID" value="CAA3024302.1"/>
    <property type="molecule type" value="Genomic_DNA"/>
</dbReference>
<feature type="signal peptide" evidence="2">
    <location>
        <begin position="1"/>
        <end position="24"/>
    </location>
</feature>
<proteinExistence type="predicted"/>
<evidence type="ECO:0000259" key="3">
    <source>
        <dbReference type="SMART" id="SM00856"/>
    </source>
</evidence>
<dbReference type="PANTHER" id="PTHR31080:SF87">
    <property type="entry name" value="PECTINESTERASE INHIBITOR 7"/>
    <property type="match status" value="1"/>
</dbReference>
<gene>
    <name evidence="4" type="ORF">OLEA9_A011814</name>
</gene>
<dbReference type="SUPFAM" id="SSF101148">
    <property type="entry name" value="Plant invertase/pectin methylesterase inhibitor"/>
    <property type="match status" value="1"/>
</dbReference>
<dbReference type="NCBIfam" id="TIGR01614">
    <property type="entry name" value="PME_inhib"/>
    <property type="match status" value="1"/>
</dbReference>
<sequence length="202" mass="22414">MARDALTLSLIFVSVFFIPTKIESTTVAATNPATNFIKASCRATTYPVVCVQSLSVYAPTIQRSPRQLVQTALSVSLERAQSTQTFVVRLTKFRGLKPKERAAIKDCLEEMSDNVDRLSKSIKELKSMGQARGKEFIWHMSNVETWVSAALTDDSTCIDGFSGRALNGRIKSSIRARMTNLAQVSQLSRTKFWTSSPRPLSD</sequence>
<comment type="caution">
    <text evidence="4">The sequence shown here is derived from an EMBL/GenBank/DDBJ whole genome shotgun (WGS) entry which is preliminary data.</text>
</comment>
<keyword evidence="1 2" id="KW-0732">Signal</keyword>
<dbReference type="Gramene" id="OE9A011814T1">
    <property type="protein sequence ID" value="OE9A011814C1"/>
    <property type="gene ID" value="OE9A011814"/>
</dbReference>
<dbReference type="PANTHER" id="PTHR31080">
    <property type="entry name" value="PECTINESTERASE INHIBITOR-LIKE"/>
    <property type="match status" value="1"/>
</dbReference>
<dbReference type="InterPro" id="IPR035513">
    <property type="entry name" value="Invertase/methylesterase_inhib"/>
</dbReference>
<evidence type="ECO:0000313" key="5">
    <source>
        <dbReference type="Proteomes" id="UP000594638"/>
    </source>
</evidence>
<keyword evidence="5" id="KW-1185">Reference proteome</keyword>
<evidence type="ECO:0000256" key="2">
    <source>
        <dbReference type="SAM" id="SignalP"/>
    </source>
</evidence>
<name>A0A8S0UYP0_OLEEU</name>